<reference evidence="3" key="1">
    <citation type="submission" date="2018-09" db="EMBL/GenBank/DDBJ databases">
        <authorList>
            <person name="Zhu H."/>
        </authorList>
    </citation>
    <scope>NUCLEOTIDE SEQUENCE [LARGE SCALE GENOMIC DNA]</scope>
    <source>
        <strain evidence="3">K1W22B-1</strain>
    </source>
</reference>
<dbReference type="InterPro" id="IPR005031">
    <property type="entry name" value="COQ10_START"/>
</dbReference>
<evidence type="ECO:0000313" key="2">
    <source>
        <dbReference type="EMBL" id="RJS46549.1"/>
    </source>
</evidence>
<name>A0A3A5H797_9ACTN</name>
<evidence type="ECO:0000259" key="1">
    <source>
        <dbReference type="Pfam" id="PF03364"/>
    </source>
</evidence>
<keyword evidence="3" id="KW-1185">Reference proteome</keyword>
<feature type="domain" description="Coenzyme Q-binding protein COQ10 START" evidence="1">
    <location>
        <begin position="13"/>
        <end position="105"/>
    </location>
</feature>
<dbReference type="SUPFAM" id="SSF55961">
    <property type="entry name" value="Bet v1-like"/>
    <property type="match status" value="1"/>
</dbReference>
<dbReference type="OrthoDB" id="5402478at2"/>
<accession>A0A3A5H797</accession>
<evidence type="ECO:0000313" key="3">
    <source>
        <dbReference type="Proteomes" id="UP000276542"/>
    </source>
</evidence>
<sequence>MRTYAFHSTWWLPHTVAAVHATLIDVERYPEWWPQVIACLHLGPDDGLVLCRSALPYTLEMRLHAERREPDVLETTITGDLEGWVRWRLAPEGDGCRLVFEQEVVVTDRLLACASYVARPLLRWNHARMMAGARAGLARRLAPSTSRQAIIDISAGHDPHLGGQG</sequence>
<dbReference type="EMBL" id="QYRP01000002">
    <property type="protein sequence ID" value="RJS46549.1"/>
    <property type="molecule type" value="Genomic_DNA"/>
</dbReference>
<gene>
    <name evidence="2" type="ORF">D4739_10220</name>
</gene>
<dbReference type="InterPro" id="IPR023393">
    <property type="entry name" value="START-like_dom_sf"/>
</dbReference>
<dbReference type="Gene3D" id="3.30.530.20">
    <property type="match status" value="1"/>
</dbReference>
<comment type="caution">
    <text evidence="2">The sequence shown here is derived from an EMBL/GenBank/DDBJ whole genome shotgun (WGS) entry which is preliminary data.</text>
</comment>
<organism evidence="2 3">
    <name type="scientific">Nocardioides cavernaquae</name>
    <dbReference type="NCBI Taxonomy" id="2321396"/>
    <lineage>
        <taxon>Bacteria</taxon>
        <taxon>Bacillati</taxon>
        <taxon>Actinomycetota</taxon>
        <taxon>Actinomycetes</taxon>
        <taxon>Propionibacteriales</taxon>
        <taxon>Nocardioidaceae</taxon>
        <taxon>Nocardioides</taxon>
    </lineage>
</organism>
<dbReference type="AlphaFoldDB" id="A0A3A5H797"/>
<protein>
    <submittedName>
        <fullName evidence="2">Polyketide cyclase</fullName>
    </submittedName>
</protein>
<dbReference type="Proteomes" id="UP000276542">
    <property type="component" value="Unassembled WGS sequence"/>
</dbReference>
<dbReference type="RefSeq" id="WP_120060520.1">
    <property type="nucleotide sequence ID" value="NZ_QYRP01000002.1"/>
</dbReference>
<dbReference type="Pfam" id="PF03364">
    <property type="entry name" value="Polyketide_cyc"/>
    <property type="match status" value="1"/>
</dbReference>
<proteinExistence type="predicted"/>